<organism evidence="1 2">
    <name type="scientific">Clostridium neonatale</name>
    <dbReference type="NCBI Taxonomy" id="137838"/>
    <lineage>
        <taxon>Bacteria</taxon>
        <taxon>Bacillati</taxon>
        <taxon>Bacillota</taxon>
        <taxon>Clostridia</taxon>
        <taxon>Eubacteriales</taxon>
        <taxon>Clostridiaceae</taxon>
        <taxon>Clostridium</taxon>
    </lineage>
</organism>
<dbReference type="AlphaFoldDB" id="A0A653AX45"/>
<name>A0A653AX45_9CLOT</name>
<evidence type="ECO:0000313" key="2">
    <source>
        <dbReference type="Proteomes" id="UP000431451"/>
    </source>
</evidence>
<gene>
    <name evidence="1" type="ORF">CNEONATNEC25_03637</name>
</gene>
<accession>A0A653AX45</accession>
<evidence type="ECO:0000313" key="1">
    <source>
        <dbReference type="EMBL" id="VCT86034.1"/>
    </source>
</evidence>
<reference evidence="1 2" key="1">
    <citation type="submission" date="2018-06" db="EMBL/GenBank/DDBJ databases">
        <authorList>
            <consortium name="IHU Genomes"/>
        </authorList>
    </citation>
    <scope>NUCLEOTIDE SEQUENCE [LARGE SCALE GENOMIC DNA]</scope>
    <source>
        <strain evidence="1 2">NEC25</strain>
    </source>
</reference>
<dbReference type="RefSeq" id="WP_159117064.1">
    <property type="nucleotide sequence ID" value="NZ_CAMRXJ010000105.1"/>
</dbReference>
<protein>
    <submittedName>
        <fullName evidence="1">Uncharacterized protein</fullName>
    </submittedName>
</protein>
<dbReference type="Proteomes" id="UP000431451">
    <property type="component" value="Unassembled WGS sequence"/>
</dbReference>
<sequence length="55" mass="6808">MLALTTYRLLKDNSREGLEIKSKFIHKFTFVKCEKYMDKIETLLKKDYYNEYMYI</sequence>
<proteinExistence type="predicted"/>
<dbReference type="EMBL" id="UWJD01000003">
    <property type="protein sequence ID" value="VCT86034.1"/>
    <property type="molecule type" value="Genomic_DNA"/>
</dbReference>